<reference evidence="3 4" key="1">
    <citation type="journal article" date="2018" name="J. Hepatol.">
        <title>A novel hepatitis B virus species discovered in capuchin monkeys sheds new light on the evolution of primate hepadnaviruses.</title>
        <authorList>
            <person name="de Carvalho Dominguez Souza B.F."/>
            <person name="Konig A."/>
            <person name="Rasche A."/>
            <person name="de Oliveira Carneiro I."/>
            <person name="Stephan N."/>
            <person name="Corman V.M."/>
            <person name="Roppert P.L."/>
            <person name="Goldmann N."/>
            <person name="Kepper R."/>
            <person name="Muller S.F."/>
            <person name="Volker C."/>
            <person name="de Souza A.J.S."/>
            <person name="Gomes-Gouvea M.S."/>
            <person name="Moreira-Soto A."/>
            <person name="Stocker A."/>
            <person name="Nassal M."/>
            <person name="Franke C.R."/>
            <person name="Rebello Pinho J.R."/>
            <person name="Soares M.D.C.P."/>
            <person name="Geyer J."/>
            <person name="Lemey P."/>
            <person name="Drosten C."/>
            <person name="Netto E.M."/>
            <person name="Glebe D."/>
            <person name="Drexler J.F."/>
        </authorList>
    </citation>
    <scope>NUCLEOTIDE SEQUENCE [LARGE SCALE GENOMIC DNA]</scope>
    <source>
        <strain evidence="3">M12</strain>
    </source>
</reference>
<comment type="similarity">
    <text evidence="1 2">Belongs to the orthohepadnavirus protein X family.</text>
</comment>
<dbReference type="GO" id="GO:0085033">
    <property type="term" value="P:symbiont-mediated activation of host NF-kappaB cascade"/>
    <property type="evidence" value="ECO:0007669"/>
    <property type="project" value="UniProtKB-UniRule"/>
</dbReference>
<evidence type="ECO:0000313" key="3">
    <source>
        <dbReference type="EMBL" id="AVV68830.1"/>
    </source>
</evidence>
<evidence type="ECO:0000313" key="4">
    <source>
        <dbReference type="Proteomes" id="UP000297105"/>
    </source>
</evidence>
<dbReference type="InterPro" id="IPR000236">
    <property type="entry name" value="Transactivation_prot_X"/>
</dbReference>
<dbReference type="GO" id="GO:0006351">
    <property type="term" value="P:DNA-templated transcription"/>
    <property type="evidence" value="ECO:0007669"/>
    <property type="project" value="UniProtKB-UniRule"/>
</dbReference>
<sequence length="153" mass="16684">MAARLCCQLDPARDVLCLRPVTAEPCGRPFSGSARTSAPAAAAALPSIDGAYLSLRGLPSCAFSSSGPCALRFTSARRMATPMNSRDLVQQLYNRTLGLAPLSTGQWERHFKDLLFEEWEELGVEFRLKVFVLGGCRHKLVCSVQPCIFFTSA</sequence>
<accession>A0A2R4KZU8</accession>
<comment type="function">
    <text evidence="2">Multifunctional protein that may modulate protein degradation pathways, apoptosis, transcription, signal transduction, cell cycle progress, and genetic stability by directly or indirectly interacting with host factors.</text>
</comment>
<keyword evidence="1" id="KW-1074">Activation of host NF-kappa-B by virus</keyword>
<comment type="subunit">
    <text evidence="1">May form homodimer. May interact with host CEBPA, CFLAR, CREB1, DDB1, E4F1, HBXIP, HSPD1/HSP60, NFKBIA, POLR2E and SMAD4. Interacts with host SMC5-SMC6 complex and induces its degradation.</text>
</comment>
<dbReference type="Proteomes" id="UP000297105">
    <property type="component" value="Segment"/>
</dbReference>
<proteinExistence type="inferred from homology"/>
<comment type="subcellular location">
    <subcellularLocation>
        <location evidence="1">Host cytoplasm</location>
    </subcellularLocation>
    <subcellularLocation>
        <location evidence="1">Host nucleus</location>
    </subcellularLocation>
    <subcellularLocation>
        <location evidence="1">Host mitochondrion</location>
    </subcellularLocation>
    <text evidence="1">Mainly cytoplasmic as only a fraction is detected in the nucleus. In cytoplasm, a minor fraction associates with mitochondria or proteasomes.</text>
</comment>
<gene>
    <name evidence="1 2" type="primary">X</name>
</gene>
<dbReference type="GO" id="GO:0033650">
    <property type="term" value="C:host cell mitochondrion"/>
    <property type="evidence" value="ECO:0007669"/>
    <property type="project" value="UniProtKB-SubCell"/>
</dbReference>
<keyword evidence="1" id="KW-1079">Host G2/M cell cycle arrest by virus</keyword>
<protein>
    <recommendedName>
        <fullName evidence="1 2">Protein X</fullName>
    </recommendedName>
    <alternativeName>
        <fullName evidence="1 2">HBx</fullName>
    </alternativeName>
    <alternativeName>
        <fullName evidence="1 2">Peptide X</fullName>
    </alternativeName>
    <alternativeName>
        <fullName evidence="1 2">pX</fullName>
    </alternativeName>
</protein>
<keyword evidence="1 2" id="KW-1045">Host mitochondrion</keyword>
<keyword evidence="1" id="KW-0805">Transcription regulation</keyword>
<organism evidence="3 4">
    <name type="scientific">Capuchin monkey hepatitis B virus</name>
    <dbReference type="NCBI Taxonomy" id="2163996"/>
    <lineage>
        <taxon>Viruses</taxon>
        <taxon>Riboviria</taxon>
        <taxon>Pararnavirae</taxon>
        <taxon>Artverviricota</taxon>
        <taxon>Revtraviricetes</taxon>
        <taxon>Blubervirales</taxon>
        <taxon>Hepadnaviridae</taxon>
        <taxon>Orthohepadnavirus</taxon>
        <taxon>Orthohepadnavirus sapaji</taxon>
    </lineage>
</organism>
<keyword evidence="1" id="KW-0010">Activator</keyword>
<dbReference type="GO" id="GO:0042025">
    <property type="term" value="C:host cell nucleus"/>
    <property type="evidence" value="ECO:0007669"/>
    <property type="project" value="UniProtKB-SubCell"/>
</dbReference>
<dbReference type="EMBL" id="KY703886">
    <property type="protein sequence ID" value="AVV68830.1"/>
    <property type="molecule type" value="Genomic_DNA"/>
</dbReference>
<dbReference type="HAMAP" id="MF_04074">
    <property type="entry name" value="HBV_X"/>
    <property type="match status" value="1"/>
</dbReference>
<keyword evidence="1" id="KW-0804">Transcription</keyword>
<evidence type="ECO:0000256" key="1">
    <source>
        <dbReference type="HAMAP-Rule" id="MF_04074"/>
    </source>
</evidence>
<dbReference type="Pfam" id="PF00739">
    <property type="entry name" value="X"/>
    <property type="match status" value="1"/>
</dbReference>
<keyword evidence="1" id="KW-0053">Apoptosis</keyword>
<keyword evidence="1" id="KW-1121">Modulation of host cell cycle by virus</keyword>
<keyword evidence="4" id="KW-1185">Reference proteome</keyword>
<comment type="PTM">
    <text evidence="1">A fraction may be phosphorylated in insect cells and HepG2 cells, a human hepatoblastoma cell line. Phosphorylated in vitro by host protein kinase C or mitogen-activated protein kinase. N-acetylated in insect cells.</text>
</comment>
<name>A0A2R4KZU8_9HEPA</name>
<dbReference type="GO" id="GO:0039592">
    <property type="term" value="P:symbiont-mediated arrest of host cell cycle during G2/M transition"/>
    <property type="evidence" value="ECO:0007669"/>
    <property type="project" value="UniProtKB-UniRule"/>
</dbReference>
<keyword evidence="1 2" id="KW-0945">Host-virus interaction</keyword>
<keyword evidence="1 2" id="KW-1035">Host cytoplasm</keyword>
<comment type="caution">
    <text evidence="1">Lacks conserved residue(s) required for the propagation of feature annotation.</text>
</comment>
<dbReference type="GO" id="GO:0019079">
    <property type="term" value="P:viral genome replication"/>
    <property type="evidence" value="ECO:0007669"/>
    <property type="project" value="UniProtKB-UniRule"/>
</dbReference>
<comment type="function">
    <text evidence="1">Multifunctional protein that plays a role in silencing host antiviral defenses and promoting viral transcription. Does not seem to be essential for HBV infection. May be directly involved in development of cirrhosis and liver cancer (hepatocellular carcinoma). Most of cytosolic activities involve modulation of cytosolic calcium. The effect on apoptosis is controversial depending on the cell types in which the studies have been conducted. May induce apoptosis by localizing in mitochondria and causing loss of mitochondrial membrane potential. May also modulate apoptosis by binding host CFLAR, a key regulator of the death-inducing signaling complex (DISC). Promotes viral transcription by using the host E3 ubiquitin ligase DDB1 to target the SMC5-SMC6 complex to proteasomal degradation. This host complex would otherwise bind to viral episomal DNA, and prevents its transcription. Moderately stimulates transcription of many different viral and cellular transcription elements. Promoters and enhancers stimulated by HBx contain DNA binding sites for NF-kappa-B, AP-1, AP-2, c-EBP, ATF/CREB, or the calcium-activated factor NF-AT.</text>
</comment>
<keyword evidence="1 2" id="KW-1048">Host nucleus</keyword>
<evidence type="ECO:0000256" key="2">
    <source>
        <dbReference type="RuleBase" id="RU361181"/>
    </source>
</evidence>